<dbReference type="RefSeq" id="WP_368007854.1">
    <property type="nucleotide sequence ID" value="NZ_JAMXFF010000030.1"/>
</dbReference>
<evidence type="ECO:0000256" key="2">
    <source>
        <dbReference type="ARBA" id="ARBA00016492"/>
    </source>
</evidence>
<keyword evidence="6 7" id="KW-0732">Signal</keyword>
<evidence type="ECO:0000256" key="5">
    <source>
        <dbReference type="ARBA" id="ARBA00033433"/>
    </source>
</evidence>
<dbReference type="PANTHER" id="PTHR34939">
    <property type="entry name" value="PHOTOSYSTEM I REACTION CENTER SUBUNIT III, CHLOROPLASTIC"/>
    <property type="match status" value="1"/>
</dbReference>
<keyword evidence="9" id="KW-1185">Reference proteome</keyword>
<dbReference type="Proteomes" id="UP001525890">
    <property type="component" value="Unassembled WGS sequence"/>
</dbReference>
<comment type="caution">
    <text evidence="8">The sequence shown here is derived from an EMBL/GenBank/DDBJ whole genome shotgun (WGS) entry which is preliminary data.</text>
</comment>
<organism evidence="8 9">
    <name type="scientific">Laspinema palackyanum D2a</name>
    <dbReference type="NCBI Taxonomy" id="2953684"/>
    <lineage>
        <taxon>Bacteria</taxon>
        <taxon>Bacillati</taxon>
        <taxon>Cyanobacteriota</taxon>
        <taxon>Cyanophyceae</taxon>
        <taxon>Oscillatoriophycideae</taxon>
        <taxon>Oscillatoriales</taxon>
        <taxon>Laspinemataceae</taxon>
        <taxon>Laspinema</taxon>
        <taxon>Laspinema palackyanum</taxon>
    </lineage>
</organism>
<evidence type="ECO:0000256" key="1">
    <source>
        <dbReference type="ARBA" id="ARBA00008386"/>
    </source>
</evidence>
<proteinExistence type="inferred from homology"/>
<reference evidence="8 9" key="1">
    <citation type="journal article" date="2022" name="Front. Microbiol.">
        <title>High genomic differentiation and limited gene flow indicate recent cryptic speciation within the genus Laspinema (cyanobacteria).</title>
        <authorList>
            <person name="Stanojkovic A."/>
            <person name="Skoupy S."/>
            <person name="Skaloud P."/>
            <person name="Dvorak P."/>
        </authorList>
    </citation>
    <scope>NUCLEOTIDE SEQUENCE [LARGE SCALE GENOMIC DNA]</scope>
    <source>
        <strain evidence="8 9">D2a</strain>
    </source>
</reference>
<comment type="function">
    <text evidence="6">Participates in efficiency of electron transfer from plastocyanin to P700 (or cytochrome c553 in algae and cyanobacteria). This plastocyanin-docking protein contributes to the specific association of plastocyanin to PSI.</text>
</comment>
<gene>
    <name evidence="8" type="ORF">NG799_18595</name>
</gene>
<dbReference type="Pfam" id="PF02507">
    <property type="entry name" value="PSI_PsaF"/>
    <property type="match status" value="1"/>
</dbReference>
<dbReference type="SUPFAM" id="SSF81536">
    <property type="entry name" value="Subunit III of photosystem I reaction centre, PsaF"/>
    <property type="match status" value="1"/>
</dbReference>
<feature type="signal peptide" evidence="7">
    <location>
        <begin position="1"/>
        <end position="20"/>
    </location>
</feature>
<name>A0ABT2MU92_9CYAN</name>
<comment type="subcellular location">
    <subcellularLocation>
        <location evidence="6">Cellular thylakoid membrane</location>
    </subcellularLocation>
</comment>
<sequence>MGRLFALVLTICLWFSFAPAASADLYQNLTPCSDNPAFVQKAKNSIAKNPGAKARFDKYSSLLCGPEGYPHLIVDGNLAHVNEFGIPSLLFLYIAGWIGWAGRSYLIAVRGSGSAEEKEIIIDIPLAIKCSLGSAVWPLAALGEFTSGKLTAKNNEITVSPR</sequence>
<dbReference type="PANTHER" id="PTHR34939:SF1">
    <property type="entry name" value="PHOTOSYSTEM I REACTION CENTER SUBUNIT III, CHLOROPLASTIC"/>
    <property type="match status" value="1"/>
</dbReference>
<dbReference type="EMBL" id="JAMXFF010000030">
    <property type="protein sequence ID" value="MCT7968324.1"/>
    <property type="molecule type" value="Genomic_DNA"/>
</dbReference>
<keyword evidence="4 6" id="KW-0603">Photosystem I</keyword>
<evidence type="ECO:0000313" key="8">
    <source>
        <dbReference type="EMBL" id="MCT7968324.1"/>
    </source>
</evidence>
<dbReference type="Gene3D" id="1.10.8.110">
    <property type="entry name" value="Photosystem I PsaF, reaction centre subunit III"/>
    <property type="match status" value="1"/>
</dbReference>
<dbReference type="InterPro" id="IPR036577">
    <property type="entry name" value="PSI_PsaF_sf"/>
</dbReference>
<evidence type="ECO:0000256" key="6">
    <source>
        <dbReference type="RuleBase" id="RU368107"/>
    </source>
</evidence>
<feature type="chain" id="PRO_5046512976" description="Photosystem I reaction center subunit III" evidence="7">
    <location>
        <begin position="21"/>
        <end position="162"/>
    </location>
</feature>
<accession>A0ABT2MU92</accession>
<evidence type="ECO:0000256" key="4">
    <source>
        <dbReference type="ARBA" id="ARBA00022836"/>
    </source>
</evidence>
<keyword evidence="6" id="KW-0793">Thylakoid</keyword>
<evidence type="ECO:0000256" key="7">
    <source>
        <dbReference type="SAM" id="SignalP"/>
    </source>
</evidence>
<protein>
    <recommendedName>
        <fullName evidence="2 6">Photosystem I reaction center subunit III</fullName>
    </recommendedName>
    <alternativeName>
        <fullName evidence="5 6">PSI-F</fullName>
    </alternativeName>
</protein>
<dbReference type="InterPro" id="IPR003666">
    <property type="entry name" value="PSI_PsaF"/>
</dbReference>
<evidence type="ECO:0000256" key="3">
    <source>
        <dbReference type="ARBA" id="ARBA00022531"/>
    </source>
</evidence>
<keyword evidence="3 6" id="KW-0602">Photosynthesis</keyword>
<evidence type="ECO:0000313" key="9">
    <source>
        <dbReference type="Proteomes" id="UP001525890"/>
    </source>
</evidence>
<comment type="similarity">
    <text evidence="1 6">Belongs to the PsaF family.</text>
</comment>